<dbReference type="Pfam" id="PF00535">
    <property type="entry name" value="Glycos_transf_2"/>
    <property type="match status" value="1"/>
</dbReference>
<keyword evidence="8" id="KW-1015">Disulfide bond</keyword>
<protein>
    <recommendedName>
        <fullName evidence="12">Glycosyltransferase 2-like domain-containing protein</fullName>
    </recommendedName>
</protein>
<keyword evidence="5" id="KW-0735">Signal-anchor</keyword>
<evidence type="ECO:0000313" key="14">
    <source>
        <dbReference type="Proteomes" id="UP001175271"/>
    </source>
</evidence>
<reference evidence="13" key="1">
    <citation type="submission" date="2023-06" db="EMBL/GenBank/DDBJ databases">
        <title>Genomic analysis of the entomopathogenic nematode Steinernema hermaphroditum.</title>
        <authorList>
            <person name="Schwarz E.M."/>
            <person name="Heppert J.K."/>
            <person name="Baniya A."/>
            <person name="Schwartz H.T."/>
            <person name="Tan C.-H."/>
            <person name="Antoshechkin I."/>
            <person name="Sternberg P.W."/>
            <person name="Goodrich-Blair H."/>
            <person name="Dillman A.R."/>
        </authorList>
    </citation>
    <scope>NUCLEOTIDE SEQUENCE</scope>
    <source>
        <strain evidence="13">PS9179</strain>
        <tissue evidence="13">Whole animal</tissue>
    </source>
</reference>
<evidence type="ECO:0000256" key="11">
    <source>
        <dbReference type="ARBA" id="ARBA00060399"/>
    </source>
</evidence>
<dbReference type="GO" id="GO:0006493">
    <property type="term" value="P:protein O-linked glycosylation"/>
    <property type="evidence" value="ECO:0007669"/>
    <property type="project" value="TreeGrafter"/>
</dbReference>
<accession>A0AA39IGP0</accession>
<feature type="domain" description="Glycosyltransferase 2-like" evidence="12">
    <location>
        <begin position="292"/>
        <end position="477"/>
    </location>
</feature>
<dbReference type="InterPro" id="IPR029044">
    <property type="entry name" value="Nucleotide-diphossugar_trans"/>
</dbReference>
<comment type="similarity">
    <text evidence="3">Belongs to the glycosyltransferase 2 family. GalNAc-T subfamily.</text>
</comment>
<proteinExistence type="inferred from homology"/>
<dbReference type="FunFam" id="3.90.550.10:FF:000053">
    <property type="entry name" value="Polypeptide N-acetylgalactosaminyltransferase"/>
    <property type="match status" value="1"/>
</dbReference>
<dbReference type="Proteomes" id="UP001175271">
    <property type="component" value="Unassembled WGS sequence"/>
</dbReference>
<evidence type="ECO:0000256" key="9">
    <source>
        <dbReference type="ARBA" id="ARBA00023180"/>
    </source>
</evidence>
<dbReference type="Gene3D" id="1.10.287.950">
    <property type="entry name" value="Methyl-accepting chemotaxis protein"/>
    <property type="match status" value="1"/>
</dbReference>
<dbReference type="GO" id="GO:0004653">
    <property type="term" value="F:polypeptide N-acetylgalactosaminyltransferase activity"/>
    <property type="evidence" value="ECO:0007669"/>
    <property type="project" value="TreeGrafter"/>
</dbReference>
<evidence type="ECO:0000256" key="1">
    <source>
        <dbReference type="ARBA" id="ARBA00001936"/>
    </source>
</evidence>
<evidence type="ECO:0000256" key="6">
    <source>
        <dbReference type="ARBA" id="ARBA00022989"/>
    </source>
</evidence>
<dbReference type="InterPro" id="IPR045885">
    <property type="entry name" value="GalNAc-T"/>
</dbReference>
<evidence type="ECO:0000256" key="5">
    <source>
        <dbReference type="ARBA" id="ARBA00022968"/>
    </source>
</evidence>
<comment type="cofactor">
    <cofactor evidence="1">
        <name>Mn(2+)</name>
        <dbReference type="ChEBI" id="CHEBI:29035"/>
    </cofactor>
</comment>
<comment type="pathway">
    <text evidence="2">Protein modification; protein glycosylation.</text>
</comment>
<evidence type="ECO:0000256" key="3">
    <source>
        <dbReference type="ARBA" id="ARBA00005680"/>
    </source>
</evidence>
<keyword evidence="10" id="KW-0464">Manganese</keyword>
<keyword evidence="9" id="KW-0325">Glycoprotein</keyword>
<evidence type="ECO:0000256" key="8">
    <source>
        <dbReference type="ARBA" id="ARBA00023157"/>
    </source>
</evidence>
<gene>
    <name evidence="13" type="ORF">QR680_007772</name>
</gene>
<keyword evidence="6" id="KW-1133">Transmembrane helix</keyword>
<sequence>MAAEKALEAAVDLVMAAEKALEAVADLVMAAEKALEAVAEKVPEVAVEMAMVVMAEEVRAAAVVEAAVEKVPEAVEKVPEAAEKVPEAVEKVPEAAEKVPEAAEKVPEAAEKVPEAAEKVPEAAAKVPEAAEKVPEAAEKVPEAAEKVPEAAEKVPEAAAKVPEAAEKVPEAAEKALVAEMAMTMDPVAEMAMTMDPASCAVFLLGLLATICTFSKDTPTPDDEISPGDWGEPVIIDKNSLSLEEQRKYDEGYKNNDFNEYVSDMISLRRPLRLPADECRSEKYEADLPDTSIIICFHNEAWSTLLRTVHSVLDRSPAHLVKEILLVDDFSDMDHLKELLDDYMAQFPKVKIVRLKQREGLIRARLEGIAVASGTVLTFLDSHVECMEGWLEPLLTRVKHSSKIVAAPAIDVINSDTFEYLFAKSGLIGSFNWNLDFQWIEAPERVLKNRKRSVDPLPTATIAGGLFAIDRKFFETIGAYDPGFETWGAENLELSFKTWMCGGKLEIVPCSRVGHVFRKRTPYSWKKSIEDVTNNKVRLAQVWMDEYKVKYLAELSHLDNYNGISERKTLRERLQCKSFKWYLENISPELLEL</sequence>
<dbReference type="InterPro" id="IPR001173">
    <property type="entry name" value="Glyco_trans_2-like"/>
</dbReference>
<dbReference type="SUPFAM" id="SSF53448">
    <property type="entry name" value="Nucleotide-diphospho-sugar transferases"/>
    <property type="match status" value="1"/>
</dbReference>
<evidence type="ECO:0000256" key="10">
    <source>
        <dbReference type="ARBA" id="ARBA00023211"/>
    </source>
</evidence>
<keyword evidence="7" id="KW-0472">Membrane</keyword>
<name>A0AA39IGP0_9BILA</name>
<dbReference type="CDD" id="cd02510">
    <property type="entry name" value="pp-GalNAc-T"/>
    <property type="match status" value="1"/>
</dbReference>
<dbReference type="PANTHER" id="PTHR11675">
    <property type="entry name" value="N-ACETYLGALACTOSAMINYLTRANSFERASE"/>
    <property type="match status" value="1"/>
</dbReference>
<dbReference type="PANTHER" id="PTHR11675:SF131">
    <property type="entry name" value="POLYPEPTIDE N-ACETYLGALACTOSAMINYLTRANSFERASE 9-RELATED"/>
    <property type="match status" value="1"/>
</dbReference>
<dbReference type="AlphaFoldDB" id="A0AA39IGP0"/>
<dbReference type="Gene3D" id="3.90.550.10">
    <property type="entry name" value="Spore Coat Polysaccharide Biosynthesis Protein SpsA, Chain A"/>
    <property type="match status" value="1"/>
</dbReference>
<dbReference type="EMBL" id="JAUCMV010000001">
    <property type="protein sequence ID" value="KAK0422769.1"/>
    <property type="molecule type" value="Genomic_DNA"/>
</dbReference>
<evidence type="ECO:0000256" key="4">
    <source>
        <dbReference type="ARBA" id="ARBA00022692"/>
    </source>
</evidence>
<organism evidence="13 14">
    <name type="scientific">Steinernema hermaphroditum</name>
    <dbReference type="NCBI Taxonomy" id="289476"/>
    <lineage>
        <taxon>Eukaryota</taxon>
        <taxon>Metazoa</taxon>
        <taxon>Ecdysozoa</taxon>
        <taxon>Nematoda</taxon>
        <taxon>Chromadorea</taxon>
        <taxon>Rhabditida</taxon>
        <taxon>Tylenchina</taxon>
        <taxon>Panagrolaimomorpha</taxon>
        <taxon>Strongyloidoidea</taxon>
        <taxon>Steinernematidae</taxon>
        <taxon>Steinernema</taxon>
    </lineage>
</organism>
<dbReference type="GO" id="GO:0005794">
    <property type="term" value="C:Golgi apparatus"/>
    <property type="evidence" value="ECO:0007669"/>
    <property type="project" value="TreeGrafter"/>
</dbReference>
<evidence type="ECO:0000313" key="13">
    <source>
        <dbReference type="EMBL" id="KAK0422769.1"/>
    </source>
</evidence>
<evidence type="ECO:0000256" key="2">
    <source>
        <dbReference type="ARBA" id="ARBA00004922"/>
    </source>
</evidence>
<evidence type="ECO:0000259" key="12">
    <source>
        <dbReference type="Pfam" id="PF00535"/>
    </source>
</evidence>
<comment type="subcellular location">
    <subcellularLocation>
        <location evidence="11">Endomembrane system</location>
        <topology evidence="11">Single-pass type II membrane protein</topology>
    </subcellularLocation>
</comment>
<evidence type="ECO:0000256" key="7">
    <source>
        <dbReference type="ARBA" id="ARBA00023136"/>
    </source>
</evidence>
<dbReference type="SUPFAM" id="SSF58104">
    <property type="entry name" value="Methyl-accepting chemotaxis protein (MCP) signaling domain"/>
    <property type="match status" value="1"/>
</dbReference>
<comment type="caution">
    <text evidence="13">The sequence shown here is derived from an EMBL/GenBank/DDBJ whole genome shotgun (WGS) entry which is preliminary data.</text>
</comment>
<keyword evidence="4" id="KW-0812">Transmembrane</keyword>
<keyword evidence="14" id="KW-1185">Reference proteome</keyword>